<keyword evidence="2" id="KW-1185">Reference proteome</keyword>
<reference evidence="2" key="1">
    <citation type="journal article" date="2011" name="Genome Res.">
        <title>Phylogeny-wide analysis of social amoeba genomes highlights ancient origins for complex intercellular communication.</title>
        <authorList>
            <person name="Heidel A.J."/>
            <person name="Lawal H.M."/>
            <person name="Felder M."/>
            <person name="Schilde C."/>
            <person name="Helps N.R."/>
            <person name="Tunggal B."/>
            <person name="Rivero F."/>
            <person name="John U."/>
            <person name="Schleicher M."/>
            <person name="Eichinger L."/>
            <person name="Platzer M."/>
            <person name="Noegel A.A."/>
            <person name="Schaap P."/>
            <person name="Gloeckner G."/>
        </authorList>
    </citation>
    <scope>NUCLEOTIDE SEQUENCE [LARGE SCALE GENOMIC DNA]</scope>
    <source>
        <strain evidence="2">SH3</strain>
    </source>
</reference>
<dbReference type="Proteomes" id="UP000007797">
    <property type="component" value="Unassembled WGS sequence"/>
</dbReference>
<organism evidence="1 2">
    <name type="scientific">Cavenderia fasciculata</name>
    <name type="common">Slime mold</name>
    <name type="synonym">Dictyostelium fasciculatum</name>
    <dbReference type="NCBI Taxonomy" id="261658"/>
    <lineage>
        <taxon>Eukaryota</taxon>
        <taxon>Amoebozoa</taxon>
        <taxon>Evosea</taxon>
        <taxon>Eumycetozoa</taxon>
        <taxon>Dictyostelia</taxon>
        <taxon>Acytosteliales</taxon>
        <taxon>Cavenderiaceae</taxon>
        <taxon>Cavenderia</taxon>
    </lineage>
</organism>
<dbReference type="AlphaFoldDB" id="F4PWV4"/>
<proteinExistence type="predicted"/>
<name>F4PWV4_CACFS</name>
<dbReference type="OrthoDB" id="10492359at2759"/>
<dbReference type="RefSeq" id="XP_004358103.1">
    <property type="nucleotide sequence ID" value="XM_004358046.1"/>
</dbReference>
<gene>
    <name evidence="1" type="ORF">DFA_06857</name>
</gene>
<dbReference type="EMBL" id="GL883013">
    <property type="protein sequence ID" value="EGG19757.1"/>
    <property type="molecule type" value="Genomic_DNA"/>
</dbReference>
<evidence type="ECO:0000313" key="1">
    <source>
        <dbReference type="EMBL" id="EGG19757.1"/>
    </source>
</evidence>
<dbReference type="KEGG" id="dfa:DFA_06857"/>
<sequence>MSEIQLCSQSIVHSSATQLNRDKDNRDRRLEDIDKDEQVKKVIFSSDNHHCKAANYDRGCLSYTVFPPSESLILSRSSFDVELAFDRVPIKAGSSEITTTSPIVLLTELAGDVILWDKIGNQKYRPTSLMVLGQFKIRFTFTNLPLSQEIYFITNPIFSWQSDILAEFEVLGPRSIASYSTTLIIPPKPITNPFKNFCTLQIDENNKWWINDRPSQMTINPYTGITPKPCSPSVTACQSNPTDPYYYQLYFDFNLASGSISTSYNQFQFKGNTYFTNDLKVELNGDDTRVDVPVTIDSDYLSFYEAMDFGVSKLSAGGLSNYSPTPMSYVQGLVDQAKTGKYTIIEDGQTVNPNNINLLSMKINRESHSYLFKPIPSGEDININIIKGVILIQNPVLYVTCAPTSYRNSFSNNVPVINTTYHYVAADSNLAMVYESFLMNPSNTAIVRNLKATIGSDIFTFTSSSTQSSNGITFSTLFNDNDKIMISNNVKDVLIIEKTITGTTKDRLGGNITTLLDMTNPSFCNMAHGTGLRNQIADIIQSGLATPNVVVPIWSSVSGQSRFYVDRVAGLLKMHSRNDYAVATINIPMSRMSFLEPKITVADFSNPRTSPGVHSIRHYRPVSPVRLSRRSR</sequence>
<evidence type="ECO:0000313" key="2">
    <source>
        <dbReference type="Proteomes" id="UP000007797"/>
    </source>
</evidence>
<dbReference type="GeneID" id="14872079"/>
<accession>F4PWV4</accession>
<protein>
    <submittedName>
        <fullName evidence="1">Uncharacterized protein</fullName>
    </submittedName>
</protein>